<feature type="region of interest" description="Disordered" evidence="1">
    <location>
        <begin position="193"/>
        <end position="296"/>
    </location>
</feature>
<evidence type="ECO:0000256" key="1">
    <source>
        <dbReference type="SAM" id="MobiDB-lite"/>
    </source>
</evidence>
<dbReference type="Proteomes" id="UP000243140">
    <property type="component" value="Unassembled WGS sequence"/>
</dbReference>
<sequence>MTRLTGLTSHAGALVAALVVLNGAAIACGGAAVADPNQDEQFLALLDDEGIPAVKGVPSLIYTAHEVCRKLDAGMSATGLVDKMVNDAYGVDPPERLYAPGRLARTEARFITAAVEVYCPYDQGKIASIEAISAAGWNVPTHRVIPYTHDAVNSAGELPKLPSTWDTSALSAPRQQPASTGIAFASLIGAVPSGEINEPTPPQLPTPSPPGAHLRTAPRPVATPPRPKHLPPPPQQPPPPAVGPQPGDAAGGGGIGGGGTGGGTGGGGSGGSSGGGHPVEPAPAPPMPPGFVTLAP</sequence>
<feature type="compositionally biased region" description="Pro residues" evidence="1">
    <location>
        <begin position="199"/>
        <end position="210"/>
    </location>
</feature>
<feature type="chain" id="PRO_5045303775" description="DUF732 domain-containing protein" evidence="2">
    <location>
        <begin position="28"/>
        <end position="296"/>
    </location>
</feature>
<keyword evidence="2" id="KW-0732">Signal</keyword>
<dbReference type="PROSITE" id="PS51257">
    <property type="entry name" value="PROKAR_LIPOPROTEIN"/>
    <property type="match status" value="1"/>
</dbReference>
<dbReference type="EMBL" id="MVHV01000003">
    <property type="protein sequence ID" value="ORA84832.1"/>
    <property type="molecule type" value="Genomic_DNA"/>
</dbReference>
<reference evidence="4 5" key="1">
    <citation type="submission" date="2017-02" db="EMBL/GenBank/DDBJ databases">
        <title>The new phylogeny of genus Mycobacterium.</title>
        <authorList>
            <person name="Tortoli E."/>
            <person name="Trovato A."/>
            <person name="Cirillo D.M."/>
        </authorList>
    </citation>
    <scope>NUCLEOTIDE SEQUENCE [LARGE SCALE GENOMIC DNA]</scope>
    <source>
        <strain evidence="4 5">IP1130001</strain>
    </source>
</reference>
<dbReference type="RefSeq" id="WP_083009767.1">
    <property type="nucleotide sequence ID" value="NZ_CP060015.1"/>
</dbReference>
<gene>
    <name evidence="4" type="ORF">BST29_04590</name>
</gene>
<feature type="compositionally biased region" description="Pro residues" evidence="1">
    <location>
        <begin position="221"/>
        <end position="243"/>
    </location>
</feature>
<evidence type="ECO:0000313" key="5">
    <source>
        <dbReference type="Proteomes" id="UP000243140"/>
    </source>
</evidence>
<evidence type="ECO:0000313" key="4">
    <source>
        <dbReference type="EMBL" id="ORA84832.1"/>
    </source>
</evidence>
<name>A0ABX3SW38_MYCMA</name>
<evidence type="ECO:0000256" key="2">
    <source>
        <dbReference type="SAM" id="SignalP"/>
    </source>
</evidence>
<accession>A0ABX3SW38</accession>
<evidence type="ECO:0000259" key="3">
    <source>
        <dbReference type="Pfam" id="PF05305"/>
    </source>
</evidence>
<feature type="signal peptide" evidence="2">
    <location>
        <begin position="1"/>
        <end position="27"/>
    </location>
</feature>
<dbReference type="InterPro" id="IPR007969">
    <property type="entry name" value="DUF732"/>
</dbReference>
<comment type="caution">
    <text evidence="4">The sequence shown here is derived from an EMBL/GenBank/DDBJ whole genome shotgun (WGS) entry which is preliminary data.</text>
</comment>
<proteinExistence type="predicted"/>
<feature type="compositionally biased region" description="Gly residues" evidence="1">
    <location>
        <begin position="249"/>
        <end position="277"/>
    </location>
</feature>
<dbReference type="Pfam" id="PF05305">
    <property type="entry name" value="DUF732"/>
    <property type="match status" value="1"/>
</dbReference>
<organism evidence="4 5">
    <name type="scientific">Mycobacterium malmoense</name>
    <dbReference type="NCBI Taxonomy" id="1780"/>
    <lineage>
        <taxon>Bacteria</taxon>
        <taxon>Bacillati</taxon>
        <taxon>Actinomycetota</taxon>
        <taxon>Actinomycetes</taxon>
        <taxon>Mycobacteriales</taxon>
        <taxon>Mycobacteriaceae</taxon>
        <taxon>Mycobacterium</taxon>
    </lineage>
</organism>
<feature type="compositionally biased region" description="Pro residues" evidence="1">
    <location>
        <begin position="280"/>
        <end position="289"/>
    </location>
</feature>
<protein>
    <recommendedName>
        <fullName evidence="3">DUF732 domain-containing protein</fullName>
    </recommendedName>
</protein>
<keyword evidence="5" id="KW-1185">Reference proteome</keyword>
<feature type="domain" description="DUF732" evidence="3">
    <location>
        <begin position="38"/>
        <end position="120"/>
    </location>
</feature>